<dbReference type="EMBL" id="SPUK01000005">
    <property type="protein sequence ID" value="TQV96852.1"/>
    <property type="molecule type" value="Genomic_DNA"/>
</dbReference>
<accession>A0A545V566</accession>
<evidence type="ECO:0000256" key="1">
    <source>
        <dbReference type="SAM" id="MobiDB-lite"/>
    </source>
</evidence>
<evidence type="ECO:0000313" key="2">
    <source>
        <dbReference type="EMBL" id="TQV96852.1"/>
    </source>
</evidence>
<protein>
    <submittedName>
        <fullName evidence="2">Uncharacterized protein</fullName>
    </submittedName>
</protein>
<proteinExistence type="predicted"/>
<dbReference type="Proteomes" id="UP000315783">
    <property type="component" value="Unassembled WGS sequence"/>
</dbReference>
<sequence>MRGGKKGAWMLVGWLGAEENVVGMKLRRKNGSGEKEKTTERRRRKKERERERKRGNKAKHMGSLHKKGQTYCALCNAVPMQSLVLSNLRGLIGHAA</sequence>
<reference evidence="2 3" key="1">
    <citation type="journal article" date="2019" name="Appl. Microbiol. Biotechnol.">
        <title>Genome sequence of Isaria javanica and comparative genome analysis insights into family S53 peptidase evolution in fungal entomopathogens.</title>
        <authorList>
            <person name="Lin R."/>
            <person name="Zhang X."/>
            <person name="Xin B."/>
            <person name="Zou M."/>
            <person name="Gao Y."/>
            <person name="Qin F."/>
            <person name="Hu Q."/>
            <person name="Xie B."/>
            <person name="Cheng X."/>
        </authorList>
    </citation>
    <scope>NUCLEOTIDE SEQUENCE [LARGE SCALE GENOMIC DNA]</scope>
    <source>
        <strain evidence="2 3">IJ1G</strain>
    </source>
</reference>
<dbReference type="AlphaFoldDB" id="A0A545V566"/>
<evidence type="ECO:0000313" key="3">
    <source>
        <dbReference type="Proteomes" id="UP000315783"/>
    </source>
</evidence>
<feature type="region of interest" description="Disordered" evidence="1">
    <location>
        <begin position="24"/>
        <end position="65"/>
    </location>
</feature>
<gene>
    <name evidence="2" type="ORF">IF1G_04092</name>
</gene>
<name>A0A545V566_9HYPO</name>
<organism evidence="2 3">
    <name type="scientific">Cordyceps javanica</name>
    <dbReference type="NCBI Taxonomy" id="43265"/>
    <lineage>
        <taxon>Eukaryota</taxon>
        <taxon>Fungi</taxon>
        <taxon>Dikarya</taxon>
        <taxon>Ascomycota</taxon>
        <taxon>Pezizomycotina</taxon>
        <taxon>Sordariomycetes</taxon>
        <taxon>Hypocreomycetidae</taxon>
        <taxon>Hypocreales</taxon>
        <taxon>Cordycipitaceae</taxon>
        <taxon>Cordyceps</taxon>
    </lineage>
</organism>
<feature type="compositionally biased region" description="Basic residues" evidence="1">
    <location>
        <begin position="40"/>
        <end position="65"/>
    </location>
</feature>
<comment type="caution">
    <text evidence="2">The sequence shown here is derived from an EMBL/GenBank/DDBJ whole genome shotgun (WGS) entry which is preliminary data.</text>
</comment>
<keyword evidence="3" id="KW-1185">Reference proteome</keyword>